<evidence type="ECO:0000313" key="2">
    <source>
        <dbReference type="EMBL" id="VEH05123.1"/>
    </source>
</evidence>
<dbReference type="EMBL" id="LR134377">
    <property type="protein sequence ID" value="VEH05123.1"/>
    <property type="molecule type" value="Genomic_DNA"/>
</dbReference>
<keyword evidence="1" id="KW-0472">Membrane</keyword>
<accession>A0AB38VRI3</accession>
<evidence type="ECO:0000313" key="3">
    <source>
        <dbReference type="Proteomes" id="UP000271380"/>
    </source>
</evidence>
<proteinExistence type="predicted"/>
<sequence length="154" mass="17183">MVFGCFYALYRREFVQWFPYFCNKVQVNGMIFSVRVSTLSLTVTGYFISLVLLAGDVHVGCIVFRPKSAGRQVRTPTKKRGLPLWVPSLKSVVSACPRRSTVSCFAALVFSVVNSASKPNIYAHSLANGKGWVFFIPYLGVIEKIFTRGCHCEA</sequence>
<evidence type="ECO:0000256" key="1">
    <source>
        <dbReference type="SAM" id="Phobius"/>
    </source>
</evidence>
<dbReference type="Proteomes" id="UP000271380">
    <property type="component" value="Chromosome"/>
</dbReference>
<protein>
    <submittedName>
        <fullName evidence="2">Uncharacterized protein</fullName>
    </submittedName>
</protein>
<reference evidence="2 3" key="1">
    <citation type="submission" date="2018-12" db="EMBL/GenBank/DDBJ databases">
        <authorList>
            <consortium name="Pathogen Informatics"/>
        </authorList>
    </citation>
    <scope>NUCLEOTIDE SEQUENCE [LARGE SCALE GENOMIC DNA]</scope>
    <source>
        <strain evidence="2 3">NCTC949</strain>
    </source>
</reference>
<keyword evidence="1" id="KW-1133">Transmembrane helix</keyword>
<keyword evidence="1" id="KW-0812">Transmembrane</keyword>
<feature type="transmembrane region" description="Helical" evidence="1">
    <location>
        <begin position="43"/>
        <end position="64"/>
    </location>
</feature>
<organism evidence="2 3">
    <name type="scientific">Corynebacterium kutscheri</name>
    <dbReference type="NCBI Taxonomy" id="35755"/>
    <lineage>
        <taxon>Bacteria</taxon>
        <taxon>Bacillati</taxon>
        <taxon>Actinomycetota</taxon>
        <taxon>Actinomycetes</taxon>
        <taxon>Mycobacteriales</taxon>
        <taxon>Corynebacteriaceae</taxon>
        <taxon>Corynebacterium</taxon>
    </lineage>
</organism>
<dbReference type="AlphaFoldDB" id="A0AB38VRI3"/>
<name>A0AB38VRI3_9CORY</name>
<gene>
    <name evidence="2" type="ORF">NCTC949_00443</name>
</gene>